<dbReference type="Proteomes" id="UP001500908">
    <property type="component" value="Unassembled WGS sequence"/>
</dbReference>
<dbReference type="RefSeq" id="WP_344968025.1">
    <property type="nucleotide sequence ID" value="NZ_BAABDD010000004.1"/>
</dbReference>
<dbReference type="SUPFAM" id="SSF52009">
    <property type="entry name" value="Phosphohistidine domain"/>
    <property type="match status" value="1"/>
</dbReference>
<keyword evidence="4" id="KW-1185">Reference proteome</keyword>
<dbReference type="PANTHER" id="PTHR43615:SF1">
    <property type="entry name" value="PPDK_N DOMAIN-CONTAINING PROTEIN"/>
    <property type="match status" value="1"/>
</dbReference>
<name>A0ABP7F6P2_9ACTN</name>
<feature type="region of interest" description="Disordered" evidence="1">
    <location>
        <begin position="1"/>
        <end position="23"/>
    </location>
</feature>
<proteinExistence type="predicted"/>
<dbReference type="Gene3D" id="3.50.30.10">
    <property type="entry name" value="Phosphohistidine domain"/>
    <property type="match status" value="1"/>
</dbReference>
<organism evidence="3 4">
    <name type="scientific">Salinactinospora qingdaonensis</name>
    <dbReference type="NCBI Taxonomy" id="702744"/>
    <lineage>
        <taxon>Bacteria</taxon>
        <taxon>Bacillati</taxon>
        <taxon>Actinomycetota</taxon>
        <taxon>Actinomycetes</taxon>
        <taxon>Streptosporangiales</taxon>
        <taxon>Nocardiopsidaceae</taxon>
        <taxon>Salinactinospora</taxon>
    </lineage>
</organism>
<dbReference type="EMBL" id="BAABDD010000004">
    <property type="protein sequence ID" value="GAA3732433.1"/>
    <property type="molecule type" value="Genomic_DNA"/>
</dbReference>
<dbReference type="NCBIfam" id="NF006153">
    <property type="entry name" value="PRK08296.1-5"/>
    <property type="match status" value="1"/>
</dbReference>
<dbReference type="PANTHER" id="PTHR43615">
    <property type="entry name" value="PHOSPHOENOLPYRUVATE SYNTHASE-RELATED"/>
    <property type="match status" value="1"/>
</dbReference>
<sequence length="618" mass="68883">MTTTEAVPQSHAKPNFPDPYSIPTPPGAEGWQEMYPYYNLFLESRRDRDAQRTWFRNGMHFPEPMPPFDMVTSDSAFMSTGVMNTRVFALPPALGIDVRVLNGYVYMSANSVEDPAEVERRAEEFAVRVGYYYQNWSELYAKWERKMSDHIAALRAVEIPEMGEYEPRERVLAGRGVASANDLLVAYQAMLASLDAAWNLHSELLNMGYAAYLNFLTLCRGHFPEITDQTVATMVSGVDVLLFRPDDELKKLAARGIELGLAAELTSGAPAEEVRARLAGSEAGRQWLADYAESAEPWFHFSYGNGFYHHHRSWSDDPAFPMTMIGEYVGRLQAGEDLSRPIERLSAERDETVARYRELIEDPGEQEAFDEALGLSRLVFPYVENHNFYVEHWYMTTFWNKMRELGALFVRYGFFEQPDDLFFLRRSEVADAVADLQMAWCGGGEPLGPDHWPPIVAQRRRIHEALRRFSPPPALGPAPSGIVEPMTIMLWGITDEQVDKWLAAQQDGHDGATLAGFAGAPGVAEGPARVVLTPDELDTLQEGEILVAPITSPSWTPVFARIKAAVSDIGGIMCHAAIVSREYGLPAVVGTGTATATIRTGQRVRVDGDTGTVTLLED</sequence>
<evidence type="ECO:0000313" key="4">
    <source>
        <dbReference type="Proteomes" id="UP001500908"/>
    </source>
</evidence>
<evidence type="ECO:0000313" key="3">
    <source>
        <dbReference type="EMBL" id="GAA3732433.1"/>
    </source>
</evidence>
<protein>
    <submittedName>
        <fullName evidence="3">PEP-utilizing enzyme</fullName>
    </submittedName>
</protein>
<feature type="domain" description="PEP-utilising enzyme mobile" evidence="2">
    <location>
        <begin position="540"/>
        <end position="611"/>
    </location>
</feature>
<dbReference type="InterPro" id="IPR008279">
    <property type="entry name" value="PEP-util_enz_mobile_dom"/>
</dbReference>
<dbReference type="NCBIfam" id="NF006150">
    <property type="entry name" value="PRK08296.1-2"/>
    <property type="match status" value="1"/>
</dbReference>
<dbReference type="InterPro" id="IPR051549">
    <property type="entry name" value="PEP_Utilizing_Enz"/>
</dbReference>
<evidence type="ECO:0000259" key="2">
    <source>
        <dbReference type="Pfam" id="PF00391"/>
    </source>
</evidence>
<comment type="caution">
    <text evidence="3">The sequence shown here is derived from an EMBL/GenBank/DDBJ whole genome shotgun (WGS) entry which is preliminary data.</text>
</comment>
<gene>
    <name evidence="3" type="ORF">GCM10022402_11260</name>
</gene>
<evidence type="ECO:0000256" key="1">
    <source>
        <dbReference type="SAM" id="MobiDB-lite"/>
    </source>
</evidence>
<dbReference type="InterPro" id="IPR036637">
    <property type="entry name" value="Phosphohistidine_dom_sf"/>
</dbReference>
<dbReference type="Pfam" id="PF00391">
    <property type="entry name" value="PEP-utilizers"/>
    <property type="match status" value="1"/>
</dbReference>
<accession>A0ABP7F6P2</accession>
<reference evidence="4" key="1">
    <citation type="journal article" date="2019" name="Int. J. Syst. Evol. Microbiol.">
        <title>The Global Catalogue of Microorganisms (GCM) 10K type strain sequencing project: providing services to taxonomists for standard genome sequencing and annotation.</title>
        <authorList>
            <consortium name="The Broad Institute Genomics Platform"/>
            <consortium name="The Broad Institute Genome Sequencing Center for Infectious Disease"/>
            <person name="Wu L."/>
            <person name="Ma J."/>
        </authorList>
    </citation>
    <scope>NUCLEOTIDE SEQUENCE [LARGE SCALE GENOMIC DNA]</scope>
    <source>
        <strain evidence="4">JCM 17137</strain>
    </source>
</reference>
<dbReference type="NCBIfam" id="NF006151">
    <property type="entry name" value="PRK08296.1-3"/>
    <property type="match status" value="1"/>
</dbReference>